<comment type="caution">
    <text evidence="2">The sequence shown here is derived from an EMBL/GenBank/DDBJ whole genome shotgun (WGS) entry which is preliminary data.</text>
</comment>
<gene>
    <name evidence="2" type="ORF">GCM10010145_47190</name>
</gene>
<reference evidence="2" key="1">
    <citation type="journal article" date="2014" name="Int. J. Syst. Evol. Microbiol.">
        <title>Complete genome sequence of Corynebacterium casei LMG S-19264T (=DSM 44701T), isolated from a smear-ripened cheese.</title>
        <authorList>
            <consortium name="US DOE Joint Genome Institute (JGI-PGF)"/>
            <person name="Walter F."/>
            <person name="Albersmeier A."/>
            <person name="Kalinowski J."/>
            <person name="Ruckert C."/>
        </authorList>
    </citation>
    <scope>NUCLEOTIDE SEQUENCE</scope>
    <source>
        <strain evidence="2">JCM 3131</strain>
    </source>
</reference>
<keyword evidence="3" id="KW-1185">Reference proteome</keyword>
<dbReference type="RefSeq" id="WP_189218884.1">
    <property type="nucleotide sequence ID" value="NZ_BMQK01000012.1"/>
</dbReference>
<feature type="compositionally biased region" description="Basic and acidic residues" evidence="1">
    <location>
        <begin position="1"/>
        <end position="17"/>
    </location>
</feature>
<proteinExistence type="predicted"/>
<reference evidence="2" key="2">
    <citation type="submission" date="2020-09" db="EMBL/GenBank/DDBJ databases">
        <authorList>
            <person name="Sun Q."/>
            <person name="Ohkuma M."/>
        </authorList>
    </citation>
    <scope>NUCLEOTIDE SEQUENCE</scope>
    <source>
        <strain evidence="2">JCM 3131</strain>
    </source>
</reference>
<dbReference type="EMBL" id="BMQK01000012">
    <property type="protein sequence ID" value="GGQ72155.1"/>
    <property type="molecule type" value="Genomic_DNA"/>
</dbReference>
<protein>
    <submittedName>
        <fullName evidence="2">Uncharacterized protein</fullName>
    </submittedName>
</protein>
<feature type="region of interest" description="Disordered" evidence="1">
    <location>
        <begin position="1"/>
        <end position="21"/>
    </location>
</feature>
<name>A0A918EVK1_9ACTN</name>
<dbReference type="Proteomes" id="UP000620156">
    <property type="component" value="Unassembled WGS sequence"/>
</dbReference>
<evidence type="ECO:0000313" key="2">
    <source>
        <dbReference type="EMBL" id="GGQ72155.1"/>
    </source>
</evidence>
<evidence type="ECO:0000313" key="3">
    <source>
        <dbReference type="Proteomes" id="UP000620156"/>
    </source>
</evidence>
<sequence>MHEPIQEQEAVSRKSELHPPAPSKRWHFANFATVNAALTFVNASPPQVAGEISATARNDGTVGMFYFL</sequence>
<evidence type="ECO:0000256" key="1">
    <source>
        <dbReference type="SAM" id="MobiDB-lite"/>
    </source>
</evidence>
<organism evidence="2 3">
    <name type="scientific">Streptomyces ruber</name>
    <dbReference type="NCBI Taxonomy" id="83378"/>
    <lineage>
        <taxon>Bacteria</taxon>
        <taxon>Bacillati</taxon>
        <taxon>Actinomycetota</taxon>
        <taxon>Actinomycetes</taxon>
        <taxon>Kitasatosporales</taxon>
        <taxon>Streptomycetaceae</taxon>
        <taxon>Streptomyces</taxon>
    </lineage>
</organism>
<accession>A0A918EVK1</accession>
<dbReference type="AlphaFoldDB" id="A0A918EVK1"/>